<dbReference type="InterPro" id="IPR027417">
    <property type="entry name" value="P-loop_NTPase"/>
</dbReference>
<protein>
    <recommendedName>
        <fullName evidence="3">Recombinase RecA</fullName>
    </recommendedName>
</protein>
<evidence type="ECO:0000313" key="1">
    <source>
        <dbReference type="EMBL" id="AWB67038.1"/>
    </source>
</evidence>
<sequence length="241" mass="27281">MDPLEQLKNQNLIWQGLQSQRKISRIASQYPELDEKLQGGLPEQGVIQIDSVTGIGELRLFIPYLKHKQNLGLIVFVNPPNALNAEFFVQQNIDLQNILIVKHKDVKSDLWCVEQCLKSGCCATVCYWGSNISQAQARRYMLATESQNTSLLLFAQEMRSVDLAIIDSPQISTISLPITLKINLTPSKSGLWLQVIKQKGGQALTKFHIDYLNVWADLYIPNTNQTLIAEKVALQQRQQLH</sequence>
<proteinExistence type="predicted"/>
<name>A0A2S0VS47_9ALTE</name>
<dbReference type="Proteomes" id="UP000244441">
    <property type="component" value="Chromosome"/>
</dbReference>
<dbReference type="KEGG" id="cate:C2869_11600"/>
<gene>
    <name evidence="1" type="ORF">C2869_11600</name>
</gene>
<evidence type="ECO:0008006" key="3">
    <source>
        <dbReference type="Google" id="ProtNLM"/>
    </source>
</evidence>
<dbReference type="AlphaFoldDB" id="A0A2S0VS47"/>
<keyword evidence="2" id="KW-1185">Reference proteome</keyword>
<organism evidence="1 2">
    <name type="scientific">Saccharobesus litoralis</name>
    <dbReference type="NCBI Taxonomy" id="2172099"/>
    <lineage>
        <taxon>Bacteria</taxon>
        <taxon>Pseudomonadati</taxon>
        <taxon>Pseudomonadota</taxon>
        <taxon>Gammaproteobacteria</taxon>
        <taxon>Alteromonadales</taxon>
        <taxon>Alteromonadaceae</taxon>
        <taxon>Saccharobesus</taxon>
    </lineage>
</organism>
<dbReference type="OrthoDB" id="9811176at2"/>
<reference evidence="1 2" key="1">
    <citation type="submission" date="2018-01" db="EMBL/GenBank/DDBJ databases">
        <title>Genome sequence of a Cantenovulum-like bacteria.</title>
        <authorList>
            <person name="Tan W.R."/>
            <person name="Lau N.-S."/>
            <person name="Go F."/>
            <person name="Amirul A.-A.A."/>
        </authorList>
    </citation>
    <scope>NUCLEOTIDE SEQUENCE [LARGE SCALE GENOMIC DNA]</scope>
    <source>
        <strain evidence="1 2">CCB-QB4</strain>
    </source>
</reference>
<dbReference type="Gene3D" id="3.40.50.300">
    <property type="entry name" value="P-loop containing nucleotide triphosphate hydrolases"/>
    <property type="match status" value="1"/>
</dbReference>
<dbReference type="RefSeq" id="WP_108603087.1">
    <property type="nucleotide sequence ID" value="NZ_CP026604.1"/>
</dbReference>
<accession>A0A2S0VS47</accession>
<dbReference type="EMBL" id="CP026604">
    <property type="protein sequence ID" value="AWB67038.1"/>
    <property type="molecule type" value="Genomic_DNA"/>
</dbReference>
<dbReference type="SUPFAM" id="SSF52540">
    <property type="entry name" value="P-loop containing nucleoside triphosphate hydrolases"/>
    <property type="match status" value="1"/>
</dbReference>
<evidence type="ECO:0000313" key="2">
    <source>
        <dbReference type="Proteomes" id="UP000244441"/>
    </source>
</evidence>